<evidence type="ECO:0000313" key="18">
    <source>
        <dbReference type="Proteomes" id="UP000030752"/>
    </source>
</evidence>
<dbReference type="GO" id="GO:0005507">
    <property type="term" value="F:copper ion binding"/>
    <property type="evidence" value="ECO:0007669"/>
    <property type="project" value="InterPro"/>
</dbReference>
<dbReference type="OrthoDB" id="432719at2759"/>
<dbReference type="InParanoid" id="W2SEE3"/>
<protein>
    <recommendedName>
        <fullName evidence="16">HMA domain-containing protein</fullName>
    </recommendedName>
</protein>
<dbReference type="PROSITE" id="PS50846">
    <property type="entry name" value="HMA_2"/>
    <property type="match status" value="4"/>
</dbReference>
<feature type="domain" description="HMA" evidence="16">
    <location>
        <begin position="207"/>
        <end position="273"/>
    </location>
</feature>
<dbReference type="EMBL" id="KB822711">
    <property type="protein sequence ID" value="ETN46383.1"/>
    <property type="molecule type" value="Genomic_DNA"/>
</dbReference>
<keyword evidence="14 15" id="KW-0472">Membrane</keyword>
<dbReference type="InterPro" id="IPR018303">
    <property type="entry name" value="ATPase_P-typ_P_site"/>
</dbReference>
<dbReference type="PANTHER" id="PTHR43520:SF8">
    <property type="entry name" value="P-TYPE CU(+) TRANSPORTER"/>
    <property type="match status" value="1"/>
</dbReference>
<evidence type="ECO:0000256" key="7">
    <source>
        <dbReference type="ARBA" id="ARBA00022741"/>
    </source>
</evidence>
<keyword evidence="4 15" id="KW-0812">Transmembrane</keyword>
<dbReference type="RefSeq" id="XP_008711095.1">
    <property type="nucleotide sequence ID" value="XM_008712873.1"/>
</dbReference>
<name>W2SEE3_CYPE1</name>
<sequence length="1171" mass="123582">MAISSAAGGSKPMNATSAHMATTTLDVQGMTCGACTSAVESAFKDVDGAGAVTVSLITNRAVVHHDPSKLAPEAVAEIIEDRGFDAEVLTTDMPKPNLAVATHDLLDLEKDDPAQIVETTIQVGGMTCGACTSAVESGFKDVPGVVSMTVSLMTNRAVVLHDPATVSPEAVAEIIEERGFDATIKETKPVASTGGAAQITANKVNSVTTTVSIQGMTCGACTSSVEGAFKGIEGLIRFNISLLAERAVITHDPSKLSADKIVATIEDAGFDATLVSSQAEGVALDSGFASIQLKIYGIIDSSHATDLEEQIRSKDGVESFVISLASSRATVTYDPSITGLRSLVEAVENAGFNALLADTDDTNAQLESLAKTREIREWKQAFTVCLASAIPVLCISMIIPMFIPILDFGSVELIPGLFLGDIVCCALTIPVQFGVGKRFYRSAWKSLVHNSPTMDVLVVLGTSAAFFFSCFAVIIAVLMKPHNKPGTVFDTSTMLFTFITLGRWLENRAKGQTSKALSNLMSLAPSMATIYEDPLYAEKLAEDWISPNSPVLNRAPPAFDEKRDGAPTAAAVEKNIPTELIEVGDIVILRPGDRIPADGVVIQGDSYVDESMVTGEAMPLQKKKGGLLMAGTVNGAGKMDFRVTRAGKDTQLSQIVNLVQAAQTSRAPIQRMADLVAGYFVPVIIILGLVTFSAWFVLSHLLEHPPDIFVQAQSGGKFMVCLKLCISVIVFACPCALGLATPTAVMVGTGTASQQGILVKGGAALEMATSITHIVFDKTGTLTFGKLNVAKVQTVSQWSSDNGRKLWWALVGLAESGSEHPIGRSILARAREELSIGPEDPLPGQLGDFEVKVGQGLSAIIATGQSGERYQVLVGNEKYMGRNSVPLPEAEPSRQKLKGAAGTTNIYVAIDGKYAGQLALSDTLKPTSAAAVAALHKMGISTSLVTGDTYDTAVGIAQLVGIPTNSIKASVSPGEKQQIIADLQAQGEVVAMVGDGINDSPALATANIGVGLVSGSDIAVEAADVVIMRSDDMLNIPASFWICRTIFRRIKYNLLWACAYNVIGLPFAMGIFLPFGLHMPPLLSATAMMFSSISVTLSSLALRWAKRPKWMTAEALEMEASTINVPVVGAERKVGSLEAVQNRISRFVTGRRGADSRDRGSYVPLQASDAV</sequence>
<evidence type="ECO:0000313" key="17">
    <source>
        <dbReference type="EMBL" id="ETN46383.1"/>
    </source>
</evidence>
<dbReference type="eggNOG" id="KOG0207">
    <property type="taxonomic scope" value="Eukaryota"/>
</dbReference>
<dbReference type="GeneID" id="19967906"/>
<reference evidence="17 18" key="1">
    <citation type="submission" date="2013-03" db="EMBL/GenBank/DDBJ databases">
        <title>The Genome Sequence of Phialophora europaea CBS 101466.</title>
        <authorList>
            <consortium name="The Broad Institute Genomics Platform"/>
            <person name="Cuomo C."/>
            <person name="de Hoog S."/>
            <person name="Gorbushina A."/>
            <person name="Walker B."/>
            <person name="Young S.K."/>
            <person name="Zeng Q."/>
            <person name="Gargeya S."/>
            <person name="Fitzgerald M."/>
            <person name="Haas B."/>
            <person name="Abouelleil A."/>
            <person name="Allen A.W."/>
            <person name="Alvarado L."/>
            <person name="Arachchi H.M."/>
            <person name="Berlin A.M."/>
            <person name="Chapman S.B."/>
            <person name="Gainer-Dewar J."/>
            <person name="Goldberg J."/>
            <person name="Griggs A."/>
            <person name="Gujja S."/>
            <person name="Hansen M."/>
            <person name="Howarth C."/>
            <person name="Imamovic A."/>
            <person name="Ireland A."/>
            <person name="Larimer J."/>
            <person name="McCowan C."/>
            <person name="Murphy C."/>
            <person name="Pearson M."/>
            <person name="Poon T.W."/>
            <person name="Priest M."/>
            <person name="Roberts A."/>
            <person name="Saif S."/>
            <person name="Shea T."/>
            <person name="Sisk P."/>
            <person name="Sykes S."/>
            <person name="Wortman J."/>
            <person name="Nusbaum C."/>
            <person name="Birren B."/>
        </authorList>
    </citation>
    <scope>NUCLEOTIDE SEQUENCE [LARGE SCALE GENOMIC DNA]</scope>
    <source>
        <strain evidence="17 18">CBS 101466</strain>
    </source>
</reference>
<keyword evidence="5 15" id="KW-0479">Metal-binding</keyword>
<dbReference type="NCBIfam" id="TIGR00003">
    <property type="entry name" value="copper ion binding protein"/>
    <property type="match status" value="3"/>
</dbReference>
<dbReference type="Proteomes" id="UP000030752">
    <property type="component" value="Unassembled WGS sequence"/>
</dbReference>
<evidence type="ECO:0000256" key="1">
    <source>
        <dbReference type="ARBA" id="ARBA00004127"/>
    </source>
</evidence>
<evidence type="ECO:0000259" key="16">
    <source>
        <dbReference type="PROSITE" id="PS50846"/>
    </source>
</evidence>
<dbReference type="Gene3D" id="2.70.150.10">
    <property type="entry name" value="Calcium-transporting ATPase, cytoplasmic transduction domain A"/>
    <property type="match status" value="1"/>
</dbReference>
<dbReference type="SUPFAM" id="SSF81653">
    <property type="entry name" value="Calcium ATPase, transduction domain A"/>
    <property type="match status" value="1"/>
</dbReference>
<dbReference type="InterPro" id="IPR023298">
    <property type="entry name" value="ATPase_P-typ_TM_dom_sf"/>
</dbReference>
<dbReference type="GO" id="GO:0016020">
    <property type="term" value="C:membrane"/>
    <property type="evidence" value="ECO:0007669"/>
    <property type="project" value="UniProtKB-SubCell"/>
</dbReference>
<dbReference type="VEuPathDB" id="FungiDB:HMPREF1541_00567"/>
<dbReference type="FunFam" id="3.30.70.100:FF:000001">
    <property type="entry name" value="ATPase copper transporting beta"/>
    <property type="match status" value="4"/>
</dbReference>
<evidence type="ECO:0000256" key="3">
    <source>
        <dbReference type="ARBA" id="ARBA00022448"/>
    </source>
</evidence>
<keyword evidence="8" id="KW-0187">Copper transport</keyword>
<dbReference type="Pfam" id="PF00702">
    <property type="entry name" value="Hydrolase"/>
    <property type="match status" value="1"/>
</dbReference>
<evidence type="ECO:0000256" key="15">
    <source>
        <dbReference type="RuleBase" id="RU362081"/>
    </source>
</evidence>
<feature type="domain" description="HMA" evidence="16">
    <location>
        <begin position="289"/>
        <end position="355"/>
    </location>
</feature>
<dbReference type="InterPro" id="IPR023299">
    <property type="entry name" value="ATPase_P-typ_cyto_dom_N"/>
</dbReference>
<feature type="transmembrane region" description="Helical" evidence="15">
    <location>
        <begin position="1082"/>
        <end position="1102"/>
    </location>
</feature>
<dbReference type="HOGENOM" id="CLU_001771_0_1_1"/>
<dbReference type="SUPFAM" id="SSF56784">
    <property type="entry name" value="HAD-like"/>
    <property type="match status" value="1"/>
</dbReference>
<keyword evidence="12 15" id="KW-1133">Transmembrane helix</keyword>
<comment type="subcellular location">
    <subcellularLocation>
        <location evidence="1">Endomembrane system</location>
        <topology evidence="1">Multi-pass membrane protein</topology>
    </subcellularLocation>
    <subcellularLocation>
        <location evidence="15">Membrane</location>
    </subcellularLocation>
</comment>
<dbReference type="InterPro" id="IPR059000">
    <property type="entry name" value="ATPase_P-type_domA"/>
</dbReference>
<keyword evidence="9 15" id="KW-0067">ATP-binding</keyword>
<feature type="transmembrane region" description="Helical" evidence="15">
    <location>
        <begin position="415"/>
        <end position="435"/>
    </location>
</feature>
<feature type="transmembrane region" description="Helical" evidence="15">
    <location>
        <begin position="1054"/>
        <end position="1076"/>
    </location>
</feature>
<dbReference type="PROSITE" id="PS00154">
    <property type="entry name" value="ATPASE_E1_E2"/>
    <property type="match status" value="1"/>
</dbReference>
<evidence type="ECO:0000256" key="4">
    <source>
        <dbReference type="ARBA" id="ARBA00022692"/>
    </source>
</evidence>
<accession>W2SEE3</accession>
<dbReference type="InterPro" id="IPR044492">
    <property type="entry name" value="P_typ_ATPase_HD_dom"/>
</dbReference>
<evidence type="ECO:0000256" key="2">
    <source>
        <dbReference type="ARBA" id="ARBA00006024"/>
    </source>
</evidence>
<dbReference type="InterPro" id="IPR027256">
    <property type="entry name" value="P-typ_ATPase_IB"/>
</dbReference>
<dbReference type="Gene3D" id="3.30.70.100">
    <property type="match status" value="4"/>
</dbReference>
<dbReference type="SUPFAM" id="SSF55008">
    <property type="entry name" value="HMA, heavy metal-associated domain"/>
    <property type="match status" value="4"/>
</dbReference>
<dbReference type="PANTHER" id="PTHR43520">
    <property type="entry name" value="ATP7, ISOFORM B"/>
    <property type="match status" value="1"/>
</dbReference>
<keyword evidence="7 15" id="KW-0547">Nucleotide-binding</keyword>
<dbReference type="PRINTS" id="PR00942">
    <property type="entry name" value="CUATPASEI"/>
</dbReference>
<feature type="domain" description="HMA" evidence="16">
    <location>
        <begin position="117"/>
        <end position="183"/>
    </location>
</feature>
<dbReference type="InterPro" id="IPR001757">
    <property type="entry name" value="P_typ_ATPase"/>
</dbReference>
<dbReference type="STRING" id="1220924.W2SEE3"/>
<dbReference type="Pfam" id="PF00122">
    <property type="entry name" value="E1-E2_ATPase"/>
    <property type="match status" value="1"/>
</dbReference>
<feature type="transmembrane region" description="Helical" evidence="15">
    <location>
        <begin position="456"/>
        <end position="479"/>
    </location>
</feature>
<dbReference type="GO" id="GO:0012505">
    <property type="term" value="C:endomembrane system"/>
    <property type="evidence" value="ECO:0007669"/>
    <property type="project" value="UniProtKB-SubCell"/>
</dbReference>
<dbReference type="GO" id="GO:0016887">
    <property type="term" value="F:ATP hydrolysis activity"/>
    <property type="evidence" value="ECO:0007669"/>
    <property type="project" value="InterPro"/>
</dbReference>
<dbReference type="GO" id="GO:0005524">
    <property type="term" value="F:ATP binding"/>
    <property type="evidence" value="ECO:0007669"/>
    <property type="project" value="UniProtKB-UniRule"/>
</dbReference>
<dbReference type="CDD" id="cd00371">
    <property type="entry name" value="HMA"/>
    <property type="match status" value="4"/>
</dbReference>
<keyword evidence="3" id="KW-0813">Transport</keyword>
<dbReference type="FunCoup" id="W2SEE3">
    <property type="interactions" value="444"/>
</dbReference>
<keyword evidence="11" id="KW-1278">Translocase</keyword>
<dbReference type="Gene3D" id="3.40.50.1000">
    <property type="entry name" value="HAD superfamily/HAD-like"/>
    <property type="match status" value="1"/>
</dbReference>
<dbReference type="InterPro" id="IPR008250">
    <property type="entry name" value="ATPase_P-typ_transduc_dom_A_sf"/>
</dbReference>
<evidence type="ECO:0000256" key="9">
    <source>
        <dbReference type="ARBA" id="ARBA00022840"/>
    </source>
</evidence>
<dbReference type="SFLD" id="SFLDS00003">
    <property type="entry name" value="Haloacid_Dehalogenase"/>
    <property type="match status" value="1"/>
</dbReference>
<dbReference type="SFLD" id="SFLDG00002">
    <property type="entry name" value="C1.7:_P-type_atpase_like"/>
    <property type="match status" value="1"/>
</dbReference>
<feature type="transmembrane region" description="Helical" evidence="15">
    <location>
        <begin position="718"/>
        <end position="740"/>
    </location>
</feature>
<dbReference type="NCBIfam" id="TIGR01525">
    <property type="entry name" value="ATPase-IB_hvy"/>
    <property type="match status" value="1"/>
</dbReference>
<dbReference type="Pfam" id="PF00403">
    <property type="entry name" value="HMA"/>
    <property type="match status" value="4"/>
</dbReference>
<proteinExistence type="inferred from homology"/>
<dbReference type="SFLD" id="SFLDF00027">
    <property type="entry name" value="p-type_atpase"/>
    <property type="match status" value="1"/>
</dbReference>
<dbReference type="InterPro" id="IPR036163">
    <property type="entry name" value="HMA_dom_sf"/>
</dbReference>
<feature type="transmembrane region" description="Helical" evidence="15">
    <location>
        <begin position="485"/>
        <end position="505"/>
    </location>
</feature>
<dbReference type="AlphaFoldDB" id="W2SEE3"/>
<dbReference type="InterPro" id="IPR006121">
    <property type="entry name" value="HMA_dom"/>
</dbReference>
<dbReference type="GO" id="GO:0055070">
    <property type="term" value="P:copper ion homeostasis"/>
    <property type="evidence" value="ECO:0007669"/>
    <property type="project" value="TreeGrafter"/>
</dbReference>
<dbReference type="NCBIfam" id="TIGR01494">
    <property type="entry name" value="ATPase_P-type"/>
    <property type="match status" value="2"/>
</dbReference>
<feature type="domain" description="HMA" evidence="16">
    <location>
        <begin position="21"/>
        <end position="87"/>
    </location>
</feature>
<evidence type="ECO:0000256" key="12">
    <source>
        <dbReference type="ARBA" id="ARBA00022989"/>
    </source>
</evidence>
<dbReference type="InterPro" id="IPR023214">
    <property type="entry name" value="HAD_sf"/>
</dbReference>
<evidence type="ECO:0000256" key="14">
    <source>
        <dbReference type="ARBA" id="ARBA00023136"/>
    </source>
</evidence>
<keyword evidence="10" id="KW-0460">Magnesium</keyword>
<feature type="transmembrane region" description="Helical" evidence="15">
    <location>
        <begin position="381"/>
        <end position="403"/>
    </location>
</feature>
<dbReference type="GO" id="GO:0043682">
    <property type="term" value="F:P-type divalent copper transporter activity"/>
    <property type="evidence" value="ECO:0007669"/>
    <property type="project" value="TreeGrafter"/>
</dbReference>
<evidence type="ECO:0000256" key="13">
    <source>
        <dbReference type="ARBA" id="ARBA00023065"/>
    </source>
</evidence>
<evidence type="ECO:0000256" key="5">
    <source>
        <dbReference type="ARBA" id="ARBA00022723"/>
    </source>
</evidence>
<keyword evidence="8" id="KW-0186">Copper</keyword>
<dbReference type="CDD" id="cd02094">
    <property type="entry name" value="P-type_ATPase_Cu-like"/>
    <property type="match status" value="1"/>
</dbReference>
<keyword evidence="18" id="KW-1185">Reference proteome</keyword>
<dbReference type="Gene3D" id="3.40.1110.10">
    <property type="entry name" value="Calcium-transporting ATPase, cytoplasmic domain N"/>
    <property type="match status" value="2"/>
</dbReference>
<evidence type="ECO:0000256" key="11">
    <source>
        <dbReference type="ARBA" id="ARBA00022967"/>
    </source>
</evidence>
<dbReference type="PRINTS" id="PR00119">
    <property type="entry name" value="CATATPASE"/>
</dbReference>
<keyword evidence="13" id="KW-0406">Ion transport</keyword>
<evidence type="ECO:0000256" key="10">
    <source>
        <dbReference type="ARBA" id="ARBA00022842"/>
    </source>
</evidence>
<evidence type="ECO:0000256" key="6">
    <source>
        <dbReference type="ARBA" id="ARBA00022737"/>
    </source>
</evidence>
<dbReference type="PROSITE" id="PS01229">
    <property type="entry name" value="COF_2"/>
    <property type="match status" value="1"/>
</dbReference>
<comment type="similarity">
    <text evidence="2 15">Belongs to the cation transport ATPase (P-type) (TC 3.A.3) family. Type IB subfamily.</text>
</comment>
<dbReference type="InterPro" id="IPR006122">
    <property type="entry name" value="HMA_Cu_ion-bd"/>
</dbReference>
<feature type="transmembrane region" description="Helical" evidence="15">
    <location>
        <begin position="676"/>
        <end position="698"/>
    </location>
</feature>
<keyword evidence="6" id="KW-0677">Repeat</keyword>
<gene>
    <name evidence="17" type="ORF">HMPREF1541_00567</name>
</gene>
<organism evidence="17 18">
    <name type="scientific">Cyphellophora europaea (strain CBS 101466)</name>
    <name type="common">Phialophora europaea</name>
    <dbReference type="NCBI Taxonomy" id="1220924"/>
    <lineage>
        <taxon>Eukaryota</taxon>
        <taxon>Fungi</taxon>
        <taxon>Dikarya</taxon>
        <taxon>Ascomycota</taxon>
        <taxon>Pezizomycotina</taxon>
        <taxon>Eurotiomycetes</taxon>
        <taxon>Chaetothyriomycetidae</taxon>
        <taxon>Chaetothyriales</taxon>
        <taxon>Cyphellophoraceae</taxon>
        <taxon>Cyphellophora</taxon>
    </lineage>
</organism>
<dbReference type="SUPFAM" id="SSF81665">
    <property type="entry name" value="Calcium ATPase, transmembrane domain M"/>
    <property type="match status" value="1"/>
</dbReference>
<evidence type="ECO:0000256" key="8">
    <source>
        <dbReference type="ARBA" id="ARBA00022796"/>
    </source>
</evidence>
<dbReference type="InterPro" id="IPR036412">
    <property type="entry name" value="HAD-like_sf"/>
</dbReference>